<evidence type="ECO:0000256" key="4">
    <source>
        <dbReference type="ARBA" id="ARBA00022692"/>
    </source>
</evidence>
<dbReference type="InterPro" id="IPR028460">
    <property type="entry name" value="Tbh/DBH"/>
</dbReference>
<dbReference type="InterPro" id="IPR005018">
    <property type="entry name" value="DOMON_domain"/>
</dbReference>
<dbReference type="SUPFAM" id="SSF49742">
    <property type="entry name" value="PHM/PNGase F"/>
    <property type="match status" value="2"/>
</dbReference>
<dbReference type="Pfam" id="PF03712">
    <property type="entry name" value="Cu2_monoox_C"/>
    <property type="match status" value="1"/>
</dbReference>
<dbReference type="InterPro" id="IPR024548">
    <property type="entry name" value="Cu2_monoox_C"/>
</dbReference>
<comment type="subcellular location">
    <subcellularLocation>
        <location evidence="2">Membrane</location>
        <topology evidence="2">Single-pass membrane protein</topology>
    </subcellularLocation>
</comment>
<keyword evidence="6" id="KW-1133">Transmembrane helix</keyword>
<dbReference type="PRINTS" id="PR00767">
    <property type="entry name" value="DBMONOXGNASE"/>
</dbReference>
<dbReference type="InterPro" id="IPR014784">
    <property type="entry name" value="Cu2_ascorb_mOase-like_C"/>
</dbReference>
<dbReference type="VEuPathDB" id="VectorBase:AFUN010351"/>
<keyword evidence="10" id="KW-0472">Membrane</keyword>
<comment type="similarity">
    <text evidence="3">Belongs to the copper type II ascorbate-dependent monooxygenase family.</text>
</comment>
<accession>A0A182RVP1</accession>
<dbReference type="GO" id="GO:0030667">
    <property type="term" value="C:secretory granule membrane"/>
    <property type="evidence" value="ECO:0007669"/>
    <property type="project" value="TreeGrafter"/>
</dbReference>
<dbReference type="CDD" id="cd09631">
    <property type="entry name" value="DOMON_DOH"/>
    <property type="match status" value="1"/>
</dbReference>
<dbReference type="EnsemblMetazoa" id="AFUN010351-RA">
    <property type="protein sequence ID" value="AFUN010351-PA"/>
    <property type="gene ID" value="AFUN010351"/>
</dbReference>
<dbReference type="InterPro" id="IPR045266">
    <property type="entry name" value="DOH_DOMON"/>
</dbReference>
<evidence type="ECO:0000256" key="7">
    <source>
        <dbReference type="ARBA" id="ARBA00023002"/>
    </source>
</evidence>
<evidence type="ECO:0000256" key="3">
    <source>
        <dbReference type="ARBA" id="ARBA00010676"/>
    </source>
</evidence>
<comment type="cofactor">
    <cofactor evidence="1">
        <name>Cu(2+)</name>
        <dbReference type="ChEBI" id="CHEBI:29036"/>
    </cofactor>
</comment>
<dbReference type="Pfam" id="PF03351">
    <property type="entry name" value="DOMON"/>
    <property type="match status" value="1"/>
</dbReference>
<dbReference type="InterPro" id="IPR000323">
    <property type="entry name" value="Cu2_ascorb_mOase_N"/>
</dbReference>
<name>A0A182RVP1_ANOFN</name>
<dbReference type="GO" id="GO:0005615">
    <property type="term" value="C:extracellular space"/>
    <property type="evidence" value="ECO:0007669"/>
    <property type="project" value="TreeGrafter"/>
</dbReference>
<evidence type="ECO:0000256" key="10">
    <source>
        <dbReference type="ARBA" id="ARBA00023136"/>
    </source>
</evidence>
<dbReference type="GO" id="GO:0006589">
    <property type="term" value="P:octopamine biosynthetic process"/>
    <property type="evidence" value="ECO:0007669"/>
    <property type="project" value="TreeGrafter"/>
</dbReference>
<dbReference type="GO" id="GO:0042420">
    <property type="term" value="P:dopamine catabolic process"/>
    <property type="evidence" value="ECO:0007669"/>
    <property type="project" value="TreeGrafter"/>
</dbReference>
<dbReference type="AlphaFoldDB" id="A0A182RVP1"/>
<dbReference type="GO" id="GO:0042421">
    <property type="term" value="P:norepinephrine biosynthetic process"/>
    <property type="evidence" value="ECO:0007669"/>
    <property type="project" value="TreeGrafter"/>
</dbReference>
<evidence type="ECO:0000256" key="9">
    <source>
        <dbReference type="ARBA" id="ARBA00023033"/>
    </source>
</evidence>
<evidence type="ECO:0000256" key="6">
    <source>
        <dbReference type="ARBA" id="ARBA00022989"/>
    </source>
</evidence>
<dbReference type="InterPro" id="IPR036939">
    <property type="entry name" value="Cu2_ascorb_mOase_N_sf"/>
</dbReference>
<dbReference type="PANTHER" id="PTHR10157">
    <property type="entry name" value="DOPAMINE BETA HYDROXYLASE RELATED"/>
    <property type="match status" value="1"/>
</dbReference>
<dbReference type="PROSITE" id="PS50836">
    <property type="entry name" value="DOMON"/>
    <property type="match status" value="1"/>
</dbReference>
<feature type="domain" description="DOMON" evidence="13">
    <location>
        <begin position="40"/>
        <end position="157"/>
    </location>
</feature>
<evidence type="ECO:0000256" key="1">
    <source>
        <dbReference type="ARBA" id="ARBA00001973"/>
    </source>
</evidence>
<evidence type="ECO:0000256" key="8">
    <source>
        <dbReference type="ARBA" id="ARBA00023008"/>
    </source>
</evidence>
<dbReference type="FunFam" id="2.60.120.230:FF:000001">
    <property type="entry name" value="Monooxygenase, DBH-like 1"/>
    <property type="match status" value="1"/>
</dbReference>
<evidence type="ECO:0000256" key="11">
    <source>
        <dbReference type="ARBA" id="ARBA00023157"/>
    </source>
</evidence>
<keyword evidence="8" id="KW-0186">Copper</keyword>
<keyword evidence="9" id="KW-0503">Monooxygenase</keyword>
<dbReference type="SMART" id="SM00664">
    <property type="entry name" value="DoH"/>
    <property type="match status" value="1"/>
</dbReference>
<sequence length="617" mass="71056">MEIYMDSCNVRCWVFAFLLTSVACYNISSDRLHNLNLNHHLTKLLWMVDWRENEVYFHINNSFEHGKFPTFGIGFSQRGELSRTDFCVFSSVHNLYHQVYDTYTSRDNKHLFMDTLQNCDVIYMDDNSVAFRRKFDTCDPQDVVFHTGTMYLVWWRTDTPLEWKNDFTVMPNASLQNQGVLPVQLLRADKIRIQENGQVLKKIEVHLDRVAVPAVETTYWCKIQRLDPWLIDAKHHIVQFEPIIDNEELVHHMEVFQCVANKMEIHTYNGPCSDMSASGRLCSKVMALWAMGAGSFTYPKEAGLPIGGKEFNPHIRLEVHFNNPKLKSGVIDSSGMRINVVSKLRRYDAAIMELGLEYTDKMAIPPGQIAFPLYGYCIAECTQLALPKTGIVIFGSQLHTHLRGVRVLTRHFRGAEELPLVNRDDFFSHHYQEIRQLRYKPHVLPGDALVTTCYYDTRGYKTLTLGGFSISDEMCVNYIHYYPATALEVCKSSISEKSLHDYFDYMKHVEKQNISSASGPRSANYLSIDWDETRVNELVDTYLSSPLSMQCNRSDGMRFDGFEWEDAPITSFKLPVPAPKPRTCSSVPSTLRWFKSLNEGLCDNLGDCIYSESKLKE</sequence>
<dbReference type="Gene3D" id="2.60.120.230">
    <property type="match status" value="1"/>
</dbReference>
<evidence type="ECO:0000259" key="13">
    <source>
        <dbReference type="PROSITE" id="PS50836"/>
    </source>
</evidence>
<keyword evidence="7" id="KW-0560">Oxidoreductase</keyword>
<dbReference type="InterPro" id="IPR008977">
    <property type="entry name" value="PHM/PNGase_F_dom_sf"/>
</dbReference>
<dbReference type="PANTHER" id="PTHR10157:SF29">
    <property type="entry name" value="DOPAMINE BETA-HYDROXYLASE"/>
    <property type="match status" value="1"/>
</dbReference>
<proteinExistence type="inferred from homology"/>
<dbReference type="Gene3D" id="2.60.120.310">
    <property type="entry name" value="Copper type II, ascorbate-dependent monooxygenase, N-terminal domain"/>
    <property type="match status" value="1"/>
</dbReference>
<keyword evidence="5" id="KW-0479">Metal-binding</keyword>
<dbReference type="GO" id="GO:0004500">
    <property type="term" value="F:dopamine beta-monooxygenase activity"/>
    <property type="evidence" value="ECO:0007669"/>
    <property type="project" value="InterPro"/>
</dbReference>
<evidence type="ECO:0000313" key="14">
    <source>
        <dbReference type="EnsemblMetazoa" id="AFUN010351-PA"/>
    </source>
</evidence>
<keyword evidence="4" id="KW-0812">Transmembrane</keyword>
<organism evidence="14">
    <name type="scientific">Anopheles funestus</name>
    <name type="common">African malaria mosquito</name>
    <dbReference type="NCBI Taxonomy" id="62324"/>
    <lineage>
        <taxon>Eukaryota</taxon>
        <taxon>Metazoa</taxon>
        <taxon>Ecdysozoa</taxon>
        <taxon>Arthropoda</taxon>
        <taxon>Hexapoda</taxon>
        <taxon>Insecta</taxon>
        <taxon>Pterygota</taxon>
        <taxon>Neoptera</taxon>
        <taxon>Endopterygota</taxon>
        <taxon>Diptera</taxon>
        <taxon>Nematocera</taxon>
        <taxon>Culicoidea</taxon>
        <taxon>Culicidae</taxon>
        <taxon>Anophelinae</taxon>
        <taxon>Anopheles</taxon>
    </lineage>
</organism>
<dbReference type="Pfam" id="PF01082">
    <property type="entry name" value="Cu2_monooxygen"/>
    <property type="match status" value="1"/>
</dbReference>
<keyword evidence="11" id="KW-1015">Disulfide bond</keyword>
<dbReference type="InterPro" id="IPR000945">
    <property type="entry name" value="DBH-like"/>
</dbReference>
<protein>
    <recommendedName>
        <fullName evidence="13">DOMON domain-containing protein</fullName>
    </recommendedName>
</protein>
<dbReference type="GO" id="GO:0005507">
    <property type="term" value="F:copper ion binding"/>
    <property type="evidence" value="ECO:0007669"/>
    <property type="project" value="InterPro"/>
</dbReference>
<reference evidence="14" key="1">
    <citation type="submission" date="2020-05" db="UniProtKB">
        <authorList>
            <consortium name="EnsemblMetazoa"/>
        </authorList>
    </citation>
    <scope>IDENTIFICATION</scope>
    <source>
        <strain evidence="14">FUMOZ</strain>
    </source>
</reference>
<dbReference type="PROSITE" id="PS00084">
    <property type="entry name" value="CU2_MONOOXYGENASE_1"/>
    <property type="match status" value="1"/>
</dbReference>
<evidence type="ECO:0000256" key="2">
    <source>
        <dbReference type="ARBA" id="ARBA00004167"/>
    </source>
</evidence>
<evidence type="ECO:0000256" key="5">
    <source>
        <dbReference type="ARBA" id="ARBA00022723"/>
    </source>
</evidence>
<dbReference type="VEuPathDB" id="VectorBase:AFUN2_004377"/>
<dbReference type="InterPro" id="IPR020611">
    <property type="entry name" value="Cu2_ascorb_mOase_CS-1"/>
</dbReference>
<keyword evidence="12" id="KW-0325">Glycoprotein</keyword>
<evidence type="ECO:0000256" key="12">
    <source>
        <dbReference type="ARBA" id="ARBA00023180"/>
    </source>
</evidence>
<dbReference type="STRING" id="62324.A0A182RVP1"/>